<dbReference type="AlphaFoldDB" id="A0A2P5BHW6"/>
<gene>
    <name evidence="1" type="ORF">PanWU01x14_237730</name>
</gene>
<proteinExistence type="predicted"/>
<reference evidence="2" key="1">
    <citation type="submission" date="2016-06" db="EMBL/GenBank/DDBJ databases">
        <title>Parallel loss of symbiosis genes in relatives of nitrogen-fixing non-legume Parasponia.</title>
        <authorList>
            <person name="Van Velzen R."/>
            <person name="Holmer R."/>
            <person name="Bu F."/>
            <person name="Rutten L."/>
            <person name="Van Zeijl A."/>
            <person name="Liu W."/>
            <person name="Santuari L."/>
            <person name="Cao Q."/>
            <person name="Sharma T."/>
            <person name="Shen D."/>
            <person name="Roswanjaya Y."/>
            <person name="Wardhani T."/>
            <person name="Kalhor M.S."/>
            <person name="Jansen J."/>
            <person name="Van den Hoogen J."/>
            <person name="Gungor B."/>
            <person name="Hartog M."/>
            <person name="Hontelez J."/>
            <person name="Verver J."/>
            <person name="Yang W.-C."/>
            <person name="Schijlen E."/>
            <person name="Repin R."/>
            <person name="Schilthuizen M."/>
            <person name="Schranz E."/>
            <person name="Heidstra R."/>
            <person name="Miyata K."/>
            <person name="Fedorova E."/>
            <person name="Kohlen W."/>
            <person name="Bisseling T."/>
            <person name="Smit S."/>
            <person name="Geurts R."/>
        </authorList>
    </citation>
    <scope>NUCLEOTIDE SEQUENCE [LARGE SCALE GENOMIC DNA]</scope>
    <source>
        <strain evidence="2">cv. WU1-14</strain>
    </source>
</reference>
<comment type="caution">
    <text evidence="1">The sequence shown here is derived from an EMBL/GenBank/DDBJ whole genome shotgun (WGS) entry which is preliminary data.</text>
</comment>
<protein>
    <submittedName>
        <fullName evidence="1">Uncharacterized protein</fullName>
    </submittedName>
</protein>
<name>A0A2P5BHW6_PARAD</name>
<dbReference type="Proteomes" id="UP000237105">
    <property type="component" value="Unassembled WGS sequence"/>
</dbReference>
<feature type="non-terminal residue" evidence="1">
    <location>
        <position position="1"/>
    </location>
</feature>
<keyword evidence="2" id="KW-1185">Reference proteome</keyword>
<accession>A0A2P5BHW6</accession>
<organism evidence="1 2">
    <name type="scientific">Parasponia andersonii</name>
    <name type="common">Sponia andersonii</name>
    <dbReference type="NCBI Taxonomy" id="3476"/>
    <lineage>
        <taxon>Eukaryota</taxon>
        <taxon>Viridiplantae</taxon>
        <taxon>Streptophyta</taxon>
        <taxon>Embryophyta</taxon>
        <taxon>Tracheophyta</taxon>
        <taxon>Spermatophyta</taxon>
        <taxon>Magnoliopsida</taxon>
        <taxon>eudicotyledons</taxon>
        <taxon>Gunneridae</taxon>
        <taxon>Pentapetalae</taxon>
        <taxon>rosids</taxon>
        <taxon>fabids</taxon>
        <taxon>Rosales</taxon>
        <taxon>Cannabaceae</taxon>
        <taxon>Parasponia</taxon>
    </lineage>
</organism>
<evidence type="ECO:0000313" key="1">
    <source>
        <dbReference type="EMBL" id="PON48378.1"/>
    </source>
</evidence>
<dbReference type="EMBL" id="JXTB01000278">
    <property type="protein sequence ID" value="PON48378.1"/>
    <property type="molecule type" value="Genomic_DNA"/>
</dbReference>
<evidence type="ECO:0000313" key="2">
    <source>
        <dbReference type="Proteomes" id="UP000237105"/>
    </source>
</evidence>
<sequence>ARIRDLTEELSSRSALTERNEAALAELRSDFDVYWGLEEARVTSTVAYALSVETARREELASRLAQVEADRLAQSKAARLAQGELRIKEQELQSAGAEMGLALIARDQAVEDAKEVRKAEAVAKLEAHALQRKLDRSHEVNRYLFLDHKKLMVAQVELSHKHCEDLASINPLLVDLS</sequence>